<reference evidence="1 2" key="1">
    <citation type="submission" date="2016-09" db="EMBL/GenBank/DDBJ databases">
        <authorList>
            <person name="Capua I."/>
            <person name="De Benedictis P."/>
            <person name="Joannis T."/>
            <person name="Lombin L.H."/>
            <person name="Cattoli G."/>
        </authorList>
    </citation>
    <scope>NUCLEOTIDE SEQUENCE [LARGE SCALE GENOMIC DNA]</scope>
    <source>
        <strain evidence="1 2">GB001</strain>
    </source>
</reference>
<accession>A0A1C6Z056</accession>
<evidence type="ECO:0000313" key="2">
    <source>
        <dbReference type="Proteomes" id="UP000094844"/>
    </source>
</evidence>
<dbReference type="EMBL" id="FMIQ01000033">
    <property type="protein sequence ID" value="SCM52429.1"/>
    <property type="molecule type" value="Genomic_DNA"/>
</dbReference>
<protein>
    <submittedName>
        <fullName evidence="1">Uncharacterized protein</fullName>
    </submittedName>
</protein>
<organism evidence="1 2">
    <name type="scientific">Hafnia alvei</name>
    <dbReference type="NCBI Taxonomy" id="569"/>
    <lineage>
        <taxon>Bacteria</taxon>
        <taxon>Pseudomonadati</taxon>
        <taxon>Pseudomonadota</taxon>
        <taxon>Gammaproteobacteria</taxon>
        <taxon>Enterobacterales</taxon>
        <taxon>Hafniaceae</taxon>
        <taxon>Hafnia</taxon>
    </lineage>
</organism>
<name>A0A1C6Z056_HAFAL</name>
<dbReference type="Proteomes" id="UP000094844">
    <property type="component" value="Unassembled WGS sequence"/>
</dbReference>
<sequence>MECNRLGYKSEYVVLCRLLEIITDDTQLNMLGDALFFTLLYQHNEKDLFSSFFKGLDKVNRIKVTHDRQISLAASSVAYYAQQRSIFIKNFIDDIGENFLFDSDTRRKIRASHAQTEKR</sequence>
<gene>
    <name evidence="1" type="ORF">BN1044_01913</name>
</gene>
<dbReference type="AlphaFoldDB" id="A0A1C6Z056"/>
<proteinExistence type="predicted"/>
<evidence type="ECO:0000313" key="1">
    <source>
        <dbReference type="EMBL" id="SCM52429.1"/>
    </source>
</evidence>